<evidence type="ECO:0000313" key="3">
    <source>
        <dbReference type="Proteomes" id="UP001235303"/>
    </source>
</evidence>
<evidence type="ECO:0000259" key="1">
    <source>
        <dbReference type="Pfam" id="PF05685"/>
    </source>
</evidence>
<gene>
    <name evidence="2" type="ORF">PMG71_01195</name>
</gene>
<keyword evidence="2" id="KW-0540">Nuclease</keyword>
<dbReference type="InterPro" id="IPR012296">
    <property type="entry name" value="Nuclease_put_TT1808"/>
</dbReference>
<dbReference type="EMBL" id="JAQOSP010000006">
    <property type="protein sequence ID" value="MDJ1168037.1"/>
    <property type="molecule type" value="Genomic_DNA"/>
</dbReference>
<dbReference type="RefSeq" id="WP_283751804.1">
    <property type="nucleotide sequence ID" value="NZ_JAQOSP010000006.1"/>
</dbReference>
<dbReference type="InterPro" id="IPR008538">
    <property type="entry name" value="Uma2"/>
</dbReference>
<dbReference type="Proteomes" id="UP001235303">
    <property type="component" value="Unassembled WGS sequence"/>
</dbReference>
<dbReference type="GO" id="GO:0004519">
    <property type="term" value="F:endonuclease activity"/>
    <property type="evidence" value="ECO:0007669"/>
    <property type="project" value="UniProtKB-KW"/>
</dbReference>
<dbReference type="InterPro" id="IPR011335">
    <property type="entry name" value="Restrct_endonuc-II-like"/>
</dbReference>
<comment type="caution">
    <text evidence="2">The sequence shown here is derived from an EMBL/GenBank/DDBJ whole genome shotgun (WGS) entry which is preliminary data.</text>
</comment>
<keyword evidence="3" id="KW-1185">Reference proteome</keyword>
<dbReference type="SUPFAM" id="SSF52980">
    <property type="entry name" value="Restriction endonuclease-like"/>
    <property type="match status" value="1"/>
</dbReference>
<proteinExistence type="predicted"/>
<reference evidence="2 3" key="1">
    <citation type="submission" date="2023-01" db="EMBL/GenBank/DDBJ databases">
        <title>Novel diversity within Roseofilum (Cyanobacteria; Desertifilaceae) from marine benthic mats with descriptions of four novel species.</title>
        <authorList>
            <person name="Wang Y."/>
            <person name="Berthold D.E."/>
            <person name="Hu J."/>
            <person name="Lefler F.W."/>
            <person name="Laughinghouse H.D. IV."/>
        </authorList>
    </citation>
    <scope>NUCLEOTIDE SEQUENCE [LARGE SCALE GENOMIC DNA]</scope>
    <source>
        <strain evidence="2 3">BLCC-M154</strain>
    </source>
</reference>
<dbReference type="Gene3D" id="3.90.1570.10">
    <property type="entry name" value="tt1808, chain A"/>
    <property type="match status" value="1"/>
</dbReference>
<organism evidence="2 3">
    <name type="scientific">Roseofilum acuticapitatum BLCC-M154</name>
    <dbReference type="NCBI Taxonomy" id="3022444"/>
    <lineage>
        <taxon>Bacteria</taxon>
        <taxon>Bacillati</taxon>
        <taxon>Cyanobacteriota</taxon>
        <taxon>Cyanophyceae</taxon>
        <taxon>Desertifilales</taxon>
        <taxon>Desertifilaceae</taxon>
        <taxon>Roseofilum</taxon>
        <taxon>Roseofilum acuticapitatum</taxon>
    </lineage>
</organism>
<dbReference type="PANTHER" id="PTHR33352:SF3">
    <property type="entry name" value="SLR1612 PROTEIN"/>
    <property type="match status" value="1"/>
</dbReference>
<keyword evidence="2" id="KW-0255">Endonuclease</keyword>
<feature type="domain" description="Putative restriction endonuclease" evidence="1">
    <location>
        <begin position="33"/>
        <end position="162"/>
    </location>
</feature>
<dbReference type="Pfam" id="PF05685">
    <property type="entry name" value="Uma2"/>
    <property type="match status" value="1"/>
</dbReference>
<name>A0ABT7AN67_9CYAN</name>
<protein>
    <submittedName>
        <fullName evidence="2">Uma2 family endonuclease</fullName>
    </submittedName>
</protein>
<dbReference type="PANTHER" id="PTHR33352">
    <property type="entry name" value="SLR1095 PROTEIN"/>
    <property type="match status" value="1"/>
</dbReference>
<sequence length="255" mass="29624">MLLNYNPRACLPSAEDLPDSDDTPVDNELQDLIPSLLKAMLALIWAERMDWFFGVDMGIYYDPNQPAIVPDGFLSVGVPRIIDSDLRLSYVLWEEQKLPTLVLEVVSHKRRREYTQKKEEYAQMGILYYAIYNPLRKKKQKLEVYELKAGEYELLSGEPVWLSQLNLGIGRAQGTYQGIQREWLYWYDERGERYLTPEERIISAQQQLLSTEQQLLSTEQRALSAQQRALSAQQKAEKLAQKLRELGIDPDRLDP</sequence>
<accession>A0ABT7AN67</accession>
<evidence type="ECO:0000313" key="2">
    <source>
        <dbReference type="EMBL" id="MDJ1168037.1"/>
    </source>
</evidence>
<keyword evidence="2" id="KW-0378">Hydrolase</keyword>